<dbReference type="Gene3D" id="2.40.100.20">
    <property type="match status" value="1"/>
</dbReference>
<dbReference type="SUPFAM" id="SSF50891">
    <property type="entry name" value="Cyclophilin-like"/>
    <property type="match status" value="1"/>
</dbReference>
<dbReference type="EMBL" id="CP019384">
    <property type="protein sequence ID" value="QAT16319.1"/>
    <property type="molecule type" value="Genomic_DNA"/>
</dbReference>
<dbReference type="RefSeq" id="WP_128698954.1">
    <property type="nucleotide sequence ID" value="NZ_CP019384.1"/>
</dbReference>
<dbReference type="OrthoDB" id="7061637at2"/>
<evidence type="ECO:0000313" key="3">
    <source>
        <dbReference type="Proteomes" id="UP000287243"/>
    </source>
</evidence>
<sequence>MRIKITIAEVTVFAELNESKTSRLIISRLPLESKAELWGQEVYCYITPRAGLEKEYTRDVMEVGDVAYWPKGPCFCLFFGLTPNSRGGKIMPASSVTFLGRIVGDPLILKKVKEGDILRMEHA</sequence>
<dbReference type="Pfam" id="PF04126">
    <property type="entry name" value="Cyclophil_like"/>
    <property type="match status" value="1"/>
</dbReference>
<proteinExistence type="predicted"/>
<dbReference type="KEGG" id="vai:BU251_00470"/>
<dbReference type="Proteomes" id="UP000287243">
    <property type="component" value="Chromosome"/>
</dbReference>
<accession>A0A410P2A7</accession>
<feature type="domain" description="Cyclophilin TM1367-like" evidence="1">
    <location>
        <begin position="1"/>
        <end position="120"/>
    </location>
</feature>
<dbReference type="InterPro" id="IPR029000">
    <property type="entry name" value="Cyclophilin-like_dom_sf"/>
</dbReference>
<name>A0A410P2A7_VELA1</name>
<protein>
    <recommendedName>
        <fullName evidence="1">Cyclophilin TM1367-like domain-containing protein</fullName>
    </recommendedName>
</protein>
<organism evidence="2 3">
    <name type="scientific">Velamenicoccus archaeovorus</name>
    <dbReference type="NCBI Taxonomy" id="1930593"/>
    <lineage>
        <taxon>Bacteria</taxon>
        <taxon>Pseudomonadati</taxon>
        <taxon>Candidatus Omnitrophota</taxon>
        <taxon>Candidatus Velamenicoccus</taxon>
    </lineage>
</organism>
<dbReference type="InterPro" id="IPR025658">
    <property type="entry name" value="Cyclophilin_TM1367"/>
</dbReference>
<dbReference type="AlphaFoldDB" id="A0A410P2A7"/>
<evidence type="ECO:0000313" key="2">
    <source>
        <dbReference type="EMBL" id="QAT16319.1"/>
    </source>
</evidence>
<keyword evidence="3" id="KW-1185">Reference proteome</keyword>
<evidence type="ECO:0000259" key="1">
    <source>
        <dbReference type="Pfam" id="PF04126"/>
    </source>
</evidence>
<reference evidence="2 3" key="1">
    <citation type="submission" date="2017-01" db="EMBL/GenBank/DDBJ databases">
        <title>First insights into the biology of 'candidatus Vampirococcus archaeovorus'.</title>
        <authorList>
            <person name="Kizina J."/>
            <person name="Jordan S."/>
            <person name="Stueber K."/>
            <person name="Reinhardt R."/>
            <person name="Harder J."/>
        </authorList>
    </citation>
    <scope>NUCLEOTIDE SEQUENCE [LARGE SCALE GENOMIC DNA]</scope>
    <source>
        <strain evidence="2 3">LiM</strain>
    </source>
</reference>
<gene>
    <name evidence="2" type="ORF">BU251_00470</name>
</gene>